<proteinExistence type="predicted"/>
<protein>
    <submittedName>
        <fullName evidence="1">Uncharacterized protein</fullName>
    </submittedName>
</protein>
<dbReference type="Proteomes" id="UP000034917">
    <property type="component" value="Unassembled WGS sequence"/>
</dbReference>
<evidence type="ECO:0000313" key="2">
    <source>
        <dbReference type="Proteomes" id="UP000034917"/>
    </source>
</evidence>
<reference evidence="1 2" key="1">
    <citation type="journal article" date="2015" name="Nature">
        <title>rRNA introns, odd ribosomes, and small enigmatic genomes across a large radiation of phyla.</title>
        <authorList>
            <person name="Brown C.T."/>
            <person name="Hug L.A."/>
            <person name="Thomas B.C."/>
            <person name="Sharon I."/>
            <person name="Castelle C.J."/>
            <person name="Singh A."/>
            <person name="Wilkins M.J."/>
            <person name="Williams K.H."/>
            <person name="Banfield J.F."/>
        </authorList>
    </citation>
    <scope>NUCLEOTIDE SEQUENCE [LARGE SCALE GENOMIC DNA]</scope>
</reference>
<evidence type="ECO:0000313" key="1">
    <source>
        <dbReference type="EMBL" id="KKQ25431.1"/>
    </source>
</evidence>
<organism evidence="1 2">
    <name type="scientific">Candidatus Roizmanbacteria bacterium GW2011_GWC2_37_13</name>
    <dbReference type="NCBI Taxonomy" id="1618486"/>
    <lineage>
        <taxon>Bacteria</taxon>
        <taxon>Candidatus Roizmaniibacteriota</taxon>
    </lineage>
</organism>
<sequence>MVIETGRIGQNIGPLRKKGDFYIGIRRNVKDGPFDAPHSKINFLSLKEIGVVLLTLSLIRVAIPIAQALLH</sequence>
<dbReference type="EMBL" id="LBSV01000008">
    <property type="protein sequence ID" value="KKQ25431.1"/>
    <property type="molecule type" value="Genomic_DNA"/>
</dbReference>
<dbReference type="AlphaFoldDB" id="A0A0G0JB28"/>
<comment type="caution">
    <text evidence="1">The sequence shown here is derived from an EMBL/GenBank/DDBJ whole genome shotgun (WGS) entry which is preliminary data.</text>
</comment>
<gene>
    <name evidence="1" type="ORF">US40_C0008G0025</name>
</gene>
<name>A0A0G0JB28_9BACT</name>
<accession>A0A0G0JB28</accession>